<protein>
    <submittedName>
        <fullName evidence="1">Uncharacterized protein</fullName>
    </submittedName>
</protein>
<gene>
    <name evidence="1" type="ORF">M8C21_021125</name>
</gene>
<dbReference type="Proteomes" id="UP001206925">
    <property type="component" value="Unassembled WGS sequence"/>
</dbReference>
<evidence type="ECO:0000313" key="2">
    <source>
        <dbReference type="Proteomes" id="UP001206925"/>
    </source>
</evidence>
<name>A0AAD5BW72_AMBAR</name>
<sequence length="70" mass="8408">FANELLFALSDVGHVSGGRRAEARKSNHIRIRCHFGVKRRRVRRWRPETTVVEKPEGWFRWFDEDEKKSL</sequence>
<keyword evidence="2" id="KW-1185">Reference proteome</keyword>
<accession>A0AAD5BW72</accession>
<feature type="non-terminal residue" evidence="1">
    <location>
        <position position="70"/>
    </location>
</feature>
<dbReference type="AlphaFoldDB" id="A0AAD5BW72"/>
<feature type="non-terminal residue" evidence="1">
    <location>
        <position position="1"/>
    </location>
</feature>
<reference evidence="1" key="1">
    <citation type="submission" date="2022-06" db="EMBL/GenBank/DDBJ databases">
        <title>Uncovering the hologenomic basis of an extraordinary plant invasion.</title>
        <authorList>
            <person name="Bieker V.C."/>
            <person name="Martin M.D."/>
            <person name="Gilbert T."/>
            <person name="Hodgins K."/>
            <person name="Battlay P."/>
            <person name="Petersen B."/>
            <person name="Wilson J."/>
        </authorList>
    </citation>
    <scope>NUCLEOTIDE SEQUENCE</scope>
    <source>
        <strain evidence="1">AA19_3_7</strain>
        <tissue evidence="1">Leaf</tissue>
    </source>
</reference>
<organism evidence="1 2">
    <name type="scientific">Ambrosia artemisiifolia</name>
    <name type="common">Common ragweed</name>
    <dbReference type="NCBI Taxonomy" id="4212"/>
    <lineage>
        <taxon>Eukaryota</taxon>
        <taxon>Viridiplantae</taxon>
        <taxon>Streptophyta</taxon>
        <taxon>Embryophyta</taxon>
        <taxon>Tracheophyta</taxon>
        <taxon>Spermatophyta</taxon>
        <taxon>Magnoliopsida</taxon>
        <taxon>eudicotyledons</taxon>
        <taxon>Gunneridae</taxon>
        <taxon>Pentapetalae</taxon>
        <taxon>asterids</taxon>
        <taxon>campanulids</taxon>
        <taxon>Asterales</taxon>
        <taxon>Asteraceae</taxon>
        <taxon>Asteroideae</taxon>
        <taxon>Heliantheae alliance</taxon>
        <taxon>Heliantheae</taxon>
        <taxon>Ambrosia</taxon>
    </lineage>
</organism>
<dbReference type="EMBL" id="JAMZMK010010729">
    <property type="protein sequence ID" value="KAI7730567.1"/>
    <property type="molecule type" value="Genomic_DNA"/>
</dbReference>
<evidence type="ECO:0000313" key="1">
    <source>
        <dbReference type="EMBL" id="KAI7730567.1"/>
    </source>
</evidence>
<comment type="caution">
    <text evidence="1">The sequence shown here is derived from an EMBL/GenBank/DDBJ whole genome shotgun (WGS) entry which is preliminary data.</text>
</comment>
<proteinExistence type="predicted"/>